<dbReference type="Proteomes" id="UP001148629">
    <property type="component" value="Unassembled WGS sequence"/>
</dbReference>
<organism evidence="1 2">
    <name type="scientific">Fusarium decemcellulare</name>
    <dbReference type="NCBI Taxonomy" id="57161"/>
    <lineage>
        <taxon>Eukaryota</taxon>
        <taxon>Fungi</taxon>
        <taxon>Dikarya</taxon>
        <taxon>Ascomycota</taxon>
        <taxon>Pezizomycotina</taxon>
        <taxon>Sordariomycetes</taxon>
        <taxon>Hypocreomycetidae</taxon>
        <taxon>Hypocreales</taxon>
        <taxon>Nectriaceae</taxon>
        <taxon>Fusarium</taxon>
        <taxon>Fusarium decemcellulare species complex</taxon>
    </lineage>
</organism>
<evidence type="ECO:0000313" key="1">
    <source>
        <dbReference type="EMBL" id="KAJ3540728.1"/>
    </source>
</evidence>
<sequence length="303" mass="32654">MSMILRDNAVPRMTYQDWTTAVEPKIQGTWNLHEASMTAGCHLDFFLLFSSISGIIGQPGQANYSSASAFLDSFVQYRTDRGLPASTIDIGDVTDIGVISGDDGLKRVMKLTGAYGINEQELLDAIAMSMSFSSTTASSEMRGPASTAVTHNNFVVGLASATPLESADNRSIWRKDMRMAMYHNTSLGASARSGSSNDSLNAFLGSVRRDASRLKEGATATTLAREIGKKLLSLIMKPEEDLVTSTPLANLGMDSLVAIEMRTWWRQTFGFDISVLEIMGMASLDALGSHAAQGMLKALEDGQ</sequence>
<gene>
    <name evidence="1" type="ORF">NM208_g4928</name>
</gene>
<evidence type="ECO:0000313" key="2">
    <source>
        <dbReference type="Proteomes" id="UP001148629"/>
    </source>
</evidence>
<comment type="caution">
    <text evidence="1">The sequence shown here is derived from an EMBL/GenBank/DDBJ whole genome shotgun (WGS) entry which is preliminary data.</text>
</comment>
<reference evidence="1" key="1">
    <citation type="submission" date="2022-08" db="EMBL/GenBank/DDBJ databases">
        <title>Genome Sequence of Fusarium decemcellulare.</title>
        <authorList>
            <person name="Buettner E."/>
        </authorList>
    </citation>
    <scope>NUCLEOTIDE SEQUENCE</scope>
    <source>
        <strain evidence="1">Babe19</strain>
    </source>
</reference>
<dbReference type="EMBL" id="JANRMS010000392">
    <property type="protein sequence ID" value="KAJ3540728.1"/>
    <property type="molecule type" value="Genomic_DNA"/>
</dbReference>
<protein>
    <submittedName>
        <fullName evidence="1">Uncharacterized protein</fullName>
    </submittedName>
</protein>
<proteinExistence type="predicted"/>
<accession>A0ACC1SIW6</accession>
<keyword evidence="2" id="KW-1185">Reference proteome</keyword>
<name>A0ACC1SIW6_9HYPO</name>